<organism evidence="1 2">
    <name type="scientific">Kingdonia uniflora</name>
    <dbReference type="NCBI Taxonomy" id="39325"/>
    <lineage>
        <taxon>Eukaryota</taxon>
        <taxon>Viridiplantae</taxon>
        <taxon>Streptophyta</taxon>
        <taxon>Embryophyta</taxon>
        <taxon>Tracheophyta</taxon>
        <taxon>Spermatophyta</taxon>
        <taxon>Magnoliopsida</taxon>
        <taxon>Ranunculales</taxon>
        <taxon>Circaeasteraceae</taxon>
        <taxon>Kingdonia</taxon>
    </lineage>
</organism>
<evidence type="ECO:0000313" key="1">
    <source>
        <dbReference type="EMBL" id="KAF6157700.1"/>
    </source>
</evidence>
<comment type="caution">
    <text evidence="1">The sequence shown here is derived from an EMBL/GenBank/DDBJ whole genome shotgun (WGS) entry which is preliminary data.</text>
</comment>
<dbReference type="AlphaFoldDB" id="A0A7J7MSF3"/>
<keyword evidence="2" id="KW-1185">Reference proteome</keyword>
<name>A0A7J7MSF3_9MAGN</name>
<protein>
    <submittedName>
        <fullName evidence="1">Uncharacterized protein</fullName>
    </submittedName>
</protein>
<evidence type="ECO:0000313" key="2">
    <source>
        <dbReference type="Proteomes" id="UP000541444"/>
    </source>
</evidence>
<proteinExistence type="predicted"/>
<dbReference type="EMBL" id="JACGCM010001272">
    <property type="protein sequence ID" value="KAF6157700.1"/>
    <property type="molecule type" value="Genomic_DNA"/>
</dbReference>
<feature type="non-terminal residue" evidence="1">
    <location>
        <position position="1"/>
    </location>
</feature>
<accession>A0A7J7MSF3</accession>
<gene>
    <name evidence="1" type="ORF">GIB67_037273</name>
</gene>
<dbReference type="Proteomes" id="UP000541444">
    <property type="component" value="Unassembled WGS sequence"/>
</dbReference>
<sequence>PRGDASLERGLRLRPTKVSSSWFFHEAFLLLKLTTVRSHPALVPIDVNTTIAEARFVRKSRCI</sequence>
<reference evidence="1 2" key="1">
    <citation type="journal article" date="2020" name="IScience">
        <title>Genome Sequencing of the Endangered Kingdonia uniflora (Circaeasteraceae, Ranunculales) Reveals Potential Mechanisms of Evolutionary Specialization.</title>
        <authorList>
            <person name="Sun Y."/>
            <person name="Deng T."/>
            <person name="Zhang A."/>
            <person name="Moore M.J."/>
            <person name="Landis J.B."/>
            <person name="Lin N."/>
            <person name="Zhang H."/>
            <person name="Zhang X."/>
            <person name="Huang J."/>
            <person name="Zhang X."/>
            <person name="Sun H."/>
            <person name="Wang H."/>
        </authorList>
    </citation>
    <scope>NUCLEOTIDE SEQUENCE [LARGE SCALE GENOMIC DNA]</scope>
    <source>
        <strain evidence="1">TB1705</strain>
        <tissue evidence="1">Leaf</tissue>
    </source>
</reference>